<name>A0ABY4C8F9_9BACT</name>
<dbReference type="Proteomes" id="UP000830116">
    <property type="component" value="Chromosome"/>
</dbReference>
<dbReference type="Pfam" id="PF00276">
    <property type="entry name" value="Ribosomal_L23"/>
    <property type="match status" value="1"/>
</dbReference>
<comment type="similarity">
    <text evidence="1 4">Belongs to the universal ribosomal protein uL23 family.</text>
</comment>
<dbReference type="InterPro" id="IPR012677">
    <property type="entry name" value="Nucleotide-bd_a/b_plait_sf"/>
</dbReference>
<evidence type="ECO:0000313" key="5">
    <source>
        <dbReference type="EMBL" id="UOF01212.1"/>
    </source>
</evidence>
<keyword evidence="3 4" id="KW-0687">Ribonucleoprotein</keyword>
<dbReference type="EMBL" id="CP093442">
    <property type="protein sequence ID" value="UOF01212.1"/>
    <property type="molecule type" value="Genomic_DNA"/>
</dbReference>
<proteinExistence type="inferred from homology"/>
<sequence length="92" mass="10452">MKQVIKAPLITEKNTYHNAAGVYVFEVDLKSTKTDIKAAVEKNFKVKVDNVRTSVCRGHSKYTKFGLTKIPYWKKAYVKLVEGEKIALFEGV</sequence>
<keyword evidence="6" id="KW-1185">Reference proteome</keyword>
<evidence type="ECO:0000256" key="3">
    <source>
        <dbReference type="ARBA" id="ARBA00023274"/>
    </source>
</evidence>
<dbReference type="PANTHER" id="PTHR11620">
    <property type="entry name" value="60S RIBOSOMAL PROTEIN L23A"/>
    <property type="match status" value="1"/>
</dbReference>
<gene>
    <name evidence="4 5" type="primary">rplW</name>
    <name evidence="5" type="ORF">MNR06_16070</name>
</gene>
<keyword evidence="4" id="KW-0699">rRNA-binding</keyword>
<keyword evidence="2 4" id="KW-0689">Ribosomal protein</keyword>
<comment type="subunit">
    <text evidence="4">Part of the 50S ribosomal subunit. Contacts protein L29, and trigger factor when it is bound to the ribosome.</text>
</comment>
<keyword evidence="4" id="KW-0694">RNA-binding</keyword>
<protein>
    <recommendedName>
        <fullName evidence="4">Large ribosomal subunit protein uL23</fullName>
    </recommendedName>
</protein>
<reference evidence="5" key="1">
    <citation type="submission" date="2022-03" db="EMBL/GenBank/DDBJ databases">
        <title>Genome Identification and Characterization of new species Bdellovibrio reynosense LBG001 sp. nov. from a Mexico soil sample.</title>
        <authorList>
            <person name="Camilli A."/>
            <person name="Ajao Y."/>
            <person name="Guo X."/>
        </authorList>
    </citation>
    <scope>NUCLEOTIDE SEQUENCE</scope>
    <source>
        <strain evidence="5">LBG001</strain>
    </source>
</reference>
<dbReference type="InterPro" id="IPR013025">
    <property type="entry name" value="Ribosomal_uL23-like"/>
</dbReference>
<evidence type="ECO:0000256" key="2">
    <source>
        <dbReference type="ARBA" id="ARBA00022980"/>
    </source>
</evidence>
<evidence type="ECO:0000313" key="6">
    <source>
        <dbReference type="Proteomes" id="UP000830116"/>
    </source>
</evidence>
<dbReference type="NCBIfam" id="NF004363">
    <property type="entry name" value="PRK05738.2-4"/>
    <property type="match status" value="1"/>
</dbReference>
<evidence type="ECO:0000256" key="4">
    <source>
        <dbReference type="HAMAP-Rule" id="MF_01369"/>
    </source>
</evidence>
<comment type="function">
    <text evidence="4">One of the early assembly proteins it binds 23S rRNA. One of the proteins that surrounds the polypeptide exit tunnel on the outside of the ribosome. Forms the main docking site for trigger factor binding to the ribosome.</text>
</comment>
<organism evidence="5 6">
    <name type="scientific">Bdellovibrio reynosensis</name>
    <dbReference type="NCBI Taxonomy" id="2835041"/>
    <lineage>
        <taxon>Bacteria</taxon>
        <taxon>Pseudomonadati</taxon>
        <taxon>Bdellovibrionota</taxon>
        <taxon>Bdellovibrionia</taxon>
        <taxon>Bdellovibrionales</taxon>
        <taxon>Pseudobdellovibrionaceae</taxon>
        <taxon>Bdellovibrio</taxon>
    </lineage>
</organism>
<dbReference type="SUPFAM" id="SSF54189">
    <property type="entry name" value="Ribosomal proteins S24e, L23 and L15e"/>
    <property type="match status" value="1"/>
</dbReference>
<dbReference type="RefSeq" id="WP_243537579.1">
    <property type="nucleotide sequence ID" value="NZ_CP093442.1"/>
</dbReference>
<evidence type="ECO:0000256" key="1">
    <source>
        <dbReference type="ARBA" id="ARBA00006700"/>
    </source>
</evidence>
<dbReference type="GO" id="GO:0005840">
    <property type="term" value="C:ribosome"/>
    <property type="evidence" value="ECO:0007669"/>
    <property type="project" value="UniProtKB-KW"/>
</dbReference>
<dbReference type="HAMAP" id="MF_01369_B">
    <property type="entry name" value="Ribosomal_uL23_B"/>
    <property type="match status" value="1"/>
</dbReference>
<dbReference type="Gene3D" id="3.30.70.330">
    <property type="match status" value="1"/>
</dbReference>
<accession>A0ABY4C8F9</accession>
<dbReference type="InterPro" id="IPR012678">
    <property type="entry name" value="Ribosomal_uL23/eL15/eS24_sf"/>
</dbReference>